<keyword evidence="1" id="KW-0472">Membrane</keyword>
<evidence type="ECO:0000313" key="3">
    <source>
        <dbReference type="Proteomes" id="UP000419138"/>
    </source>
</evidence>
<dbReference type="OrthoDB" id="4350374at2"/>
<organism evidence="2 3">
    <name type="scientific">Streptomyces jumonjinensis</name>
    <dbReference type="NCBI Taxonomy" id="1945"/>
    <lineage>
        <taxon>Bacteria</taxon>
        <taxon>Bacillati</taxon>
        <taxon>Actinomycetota</taxon>
        <taxon>Actinomycetes</taxon>
        <taxon>Kitasatosporales</taxon>
        <taxon>Streptomycetaceae</taxon>
        <taxon>Streptomyces</taxon>
    </lineage>
</organism>
<feature type="transmembrane region" description="Helical" evidence="1">
    <location>
        <begin position="60"/>
        <end position="81"/>
    </location>
</feature>
<reference evidence="2 3" key="1">
    <citation type="submission" date="2019-05" db="EMBL/GenBank/DDBJ databases">
        <title>Comparative genomics and metabolomics analyses of clavulanic acid producing Streptomyces species provides insight into specialized metabolism and evolution of beta-lactam biosynthetic gene clusters.</title>
        <authorList>
            <person name="Moore M.A."/>
            <person name="Cruz-Morales P."/>
            <person name="Barona Gomez F."/>
            <person name="Kapil T."/>
        </authorList>
    </citation>
    <scope>NUCLEOTIDE SEQUENCE [LARGE SCALE GENOMIC DNA]</scope>
    <source>
        <strain evidence="2 3">NRRL 5741</strain>
    </source>
</reference>
<comment type="caution">
    <text evidence="2">The sequence shown here is derived from an EMBL/GenBank/DDBJ whole genome shotgun (WGS) entry which is preliminary data.</text>
</comment>
<dbReference type="EMBL" id="VCLA01000133">
    <property type="protein sequence ID" value="MQT01648.1"/>
    <property type="molecule type" value="Genomic_DNA"/>
</dbReference>
<sequence>MLRCVNRLLLGLAGAVLVCGGGAVLAAATGLSTPSWWPWYGPRDVLVSTADRARWRDESWWWPSVVAGLAVLVVLALWLLLAQLRRARLAEILVDSGDGAGARLRGRALEEVLERETESLEGVERARIRLTGRPRRPEGKVRLRLEPFASPDRTLTRLTSEAVVHARDSAGLASLPAEVRLRAAGHGARRVT</sequence>
<dbReference type="NCBIfam" id="NF033218">
    <property type="entry name" value="anchor_AmaP"/>
    <property type="match status" value="1"/>
</dbReference>
<evidence type="ECO:0000256" key="1">
    <source>
        <dbReference type="SAM" id="Phobius"/>
    </source>
</evidence>
<keyword evidence="1" id="KW-1133">Transmembrane helix</keyword>
<keyword evidence="1" id="KW-0812">Transmembrane</keyword>
<gene>
    <name evidence="2" type="primary">amaP</name>
    <name evidence="2" type="ORF">FF041_15965</name>
</gene>
<name>A0A646KHN3_STRJU</name>
<dbReference type="Proteomes" id="UP000419138">
    <property type="component" value="Unassembled WGS sequence"/>
</dbReference>
<accession>A0A646KHN3</accession>
<protein>
    <submittedName>
        <fullName evidence="2">Alkaline shock response membrane anchor protein AmaP</fullName>
    </submittedName>
</protein>
<evidence type="ECO:0000313" key="2">
    <source>
        <dbReference type="EMBL" id="MQT01648.1"/>
    </source>
</evidence>
<proteinExistence type="predicted"/>
<keyword evidence="3" id="KW-1185">Reference proteome</keyword>
<dbReference type="RefSeq" id="WP_153523402.1">
    <property type="nucleotide sequence ID" value="NZ_JBEPDZ010000035.1"/>
</dbReference>
<dbReference type="AlphaFoldDB" id="A0A646KHN3"/>